<gene>
    <name evidence="2" type="ORF">LTRI10_LOCUS34338</name>
</gene>
<sequence>MVSSDLVKEVKSLTGLMDEGEKKGNMLTGEVSNFALCREEYFVGYYLHRKPSQEFQYKLTFGKIGGAYLRLEDWRLYGETGGVVNEEEERNKQSKIRGKGKLLGGERL</sequence>
<evidence type="ECO:0000313" key="2">
    <source>
        <dbReference type="EMBL" id="CAL1393787.1"/>
    </source>
</evidence>
<proteinExistence type="predicted"/>
<dbReference type="Proteomes" id="UP001497516">
    <property type="component" value="Chromosome 6"/>
</dbReference>
<organism evidence="2 3">
    <name type="scientific">Linum trigynum</name>
    <dbReference type="NCBI Taxonomy" id="586398"/>
    <lineage>
        <taxon>Eukaryota</taxon>
        <taxon>Viridiplantae</taxon>
        <taxon>Streptophyta</taxon>
        <taxon>Embryophyta</taxon>
        <taxon>Tracheophyta</taxon>
        <taxon>Spermatophyta</taxon>
        <taxon>Magnoliopsida</taxon>
        <taxon>eudicotyledons</taxon>
        <taxon>Gunneridae</taxon>
        <taxon>Pentapetalae</taxon>
        <taxon>rosids</taxon>
        <taxon>fabids</taxon>
        <taxon>Malpighiales</taxon>
        <taxon>Linaceae</taxon>
        <taxon>Linum</taxon>
    </lineage>
</organism>
<evidence type="ECO:0000313" key="3">
    <source>
        <dbReference type="Proteomes" id="UP001497516"/>
    </source>
</evidence>
<evidence type="ECO:0000256" key="1">
    <source>
        <dbReference type="SAM" id="MobiDB-lite"/>
    </source>
</evidence>
<name>A0AAV2F6Z3_9ROSI</name>
<protein>
    <submittedName>
        <fullName evidence="2">Uncharacterized protein</fullName>
    </submittedName>
</protein>
<reference evidence="2 3" key="1">
    <citation type="submission" date="2024-04" db="EMBL/GenBank/DDBJ databases">
        <authorList>
            <person name="Fracassetti M."/>
        </authorList>
    </citation>
    <scope>NUCLEOTIDE SEQUENCE [LARGE SCALE GENOMIC DNA]</scope>
</reference>
<dbReference type="EMBL" id="OZ034819">
    <property type="protein sequence ID" value="CAL1393787.1"/>
    <property type="molecule type" value="Genomic_DNA"/>
</dbReference>
<accession>A0AAV2F6Z3</accession>
<feature type="region of interest" description="Disordered" evidence="1">
    <location>
        <begin position="87"/>
        <end position="108"/>
    </location>
</feature>
<keyword evidence="3" id="KW-1185">Reference proteome</keyword>
<dbReference type="AlphaFoldDB" id="A0AAV2F6Z3"/>